<evidence type="ECO:0000313" key="3">
    <source>
        <dbReference type="Proteomes" id="UP000621210"/>
    </source>
</evidence>
<keyword evidence="3" id="KW-1185">Reference proteome</keyword>
<name>A0A926L2H5_9ACTN</name>
<dbReference type="InterPro" id="IPR003033">
    <property type="entry name" value="SCP2_sterol-bd_dom"/>
</dbReference>
<dbReference type="Proteomes" id="UP000621210">
    <property type="component" value="Unassembled WGS sequence"/>
</dbReference>
<dbReference type="Gene3D" id="3.30.1050.10">
    <property type="entry name" value="SCP2 sterol-binding domain"/>
    <property type="match status" value="1"/>
</dbReference>
<evidence type="ECO:0000313" key="2">
    <source>
        <dbReference type="EMBL" id="MBD0420194.1"/>
    </source>
</evidence>
<sequence length="141" mass="15490">MSVFPSAEWLNSYVGLINSSEEFEEAARTFQAEIAFVFEAEEDRGLQADIWCHTEFGDGKCKSATYDVGPEGAGDTTFVIRAPYSVWKSVIEGETDPIEGMLDGDLMVTGHLPTLLKYVRATDELVSLAAQVSSSFLDEVH</sequence>
<protein>
    <submittedName>
        <fullName evidence="2">SCP2 sterol-binding domain-containing protein</fullName>
    </submittedName>
</protein>
<reference evidence="2" key="2">
    <citation type="submission" date="2020-09" db="EMBL/GenBank/DDBJ databases">
        <authorList>
            <person name="Luo X."/>
        </authorList>
    </citation>
    <scope>NUCLEOTIDE SEQUENCE</scope>
    <source>
        <strain evidence="2">TRM S81-3</strain>
    </source>
</reference>
<comment type="caution">
    <text evidence="2">The sequence shown here is derived from an EMBL/GenBank/DDBJ whole genome shotgun (WGS) entry which is preliminary data.</text>
</comment>
<reference evidence="2" key="1">
    <citation type="submission" date="2020-09" db="EMBL/GenBank/DDBJ databases">
        <title>Streptomyces grisecoloratus sp. nov., isolated from cotton soil.</title>
        <authorList>
            <person name="Xing L."/>
        </authorList>
    </citation>
    <scope>NUCLEOTIDE SEQUENCE</scope>
    <source>
        <strain evidence="2">TRM S81-3</strain>
    </source>
</reference>
<dbReference type="EMBL" id="JACVQF010000186">
    <property type="protein sequence ID" value="MBD0420194.1"/>
    <property type="molecule type" value="Genomic_DNA"/>
</dbReference>
<proteinExistence type="predicted"/>
<feature type="domain" description="SCP2" evidence="1">
    <location>
        <begin position="62"/>
        <end position="120"/>
    </location>
</feature>
<evidence type="ECO:0000259" key="1">
    <source>
        <dbReference type="Pfam" id="PF02036"/>
    </source>
</evidence>
<dbReference type="InterPro" id="IPR036527">
    <property type="entry name" value="SCP2_sterol-bd_dom_sf"/>
</dbReference>
<dbReference type="RefSeq" id="WP_188181194.1">
    <property type="nucleotide sequence ID" value="NZ_JACVQF010000186.1"/>
</dbReference>
<accession>A0A926L2H5</accession>
<gene>
    <name evidence="2" type="ORF">H0H10_13610</name>
</gene>
<dbReference type="Pfam" id="PF02036">
    <property type="entry name" value="SCP2"/>
    <property type="match status" value="1"/>
</dbReference>
<dbReference type="AlphaFoldDB" id="A0A926L2H5"/>
<organism evidence="2 3">
    <name type="scientific">Streptomyces griseicoloratus</name>
    <dbReference type="NCBI Taxonomy" id="2752516"/>
    <lineage>
        <taxon>Bacteria</taxon>
        <taxon>Bacillati</taxon>
        <taxon>Actinomycetota</taxon>
        <taxon>Actinomycetes</taxon>
        <taxon>Kitasatosporales</taxon>
        <taxon>Streptomycetaceae</taxon>
        <taxon>Streptomyces</taxon>
    </lineage>
</organism>
<dbReference type="SUPFAM" id="SSF55718">
    <property type="entry name" value="SCP-like"/>
    <property type="match status" value="1"/>
</dbReference>